<evidence type="ECO:0000259" key="1">
    <source>
        <dbReference type="PROSITE" id="PS50940"/>
    </source>
</evidence>
<feature type="domain" description="Chitin-binding type-2" evidence="1">
    <location>
        <begin position="263"/>
        <end position="323"/>
    </location>
</feature>
<dbReference type="InterPro" id="IPR002557">
    <property type="entry name" value="Chitin-bd_dom"/>
</dbReference>
<dbReference type="GO" id="GO:0008061">
    <property type="term" value="F:chitin binding"/>
    <property type="evidence" value="ECO:0007669"/>
    <property type="project" value="InterPro"/>
</dbReference>
<feature type="domain" description="Chitin-binding type-2" evidence="1">
    <location>
        <begin position="410"/>
        <end position="466"/>
    </location>
</feature>
<evidence type="ECO:0000313" key="2">
    <source>
        <dbReference type="EMBL" id="EKC21385.1"/>
    </source>
</evidence>
<dbReference type="HOGENOM" id="CLU_289227_0_0_1"/>
<dbReference type="SUPFAM" id="SSF57625">
    <property type="entry name" value="Invertebrate chitin-binding proteins"/>
    <property type="match status" value="6"/>
</dbReference>
<feature type="domain" description="Chitin-binding type-2" evidence="1">
    <location>
        <begin position="488"/>
        <end position="537"/>
    </location>
</feature>
<dbReference type="InParanoid" id="K1PXZ6"/>
<gene>
    <name evidence="2" type="ORF">CGI_10004008</name>
</gene>
<reference evidence="2" key="1">
    <citation type="journal article" date="2012" name="Nature">
        <title>The oyster genome reveals stress adaptation and complexity of shell formation.</title>
        <authorList>
            <person name="Zhang G."/>
            <person name="Fang X."/>
            <person name="Guo X."/>
            <person name="Li L."/>
            <person name="Luo R."/>
            <person name="Xu F."/>
            <person name="Yang P."/>
            <person name="Zhang L."/>
            <person name="Wang X."/>
            <person name="Qi H."/>
            <person name="Xiong Z."/>
            <person name="Que H."/>
            <person name="Xie Y."/>
            <person name="Holland P.W."/>
            <person name="Paps J."/>
            <person name="Zhu Y."/>
            <person name="Wu F."/>
            <person name="Chen Y."/>
            <person name="Wang J."/>
            <person name="Peng C."/>
            <person name="Meng J."/>
            <person name="Yang L."/>
            <person name="Liu J."/>
            <person name="Wen B."/>
            <person name="Zhang N."/>
            <person name="Huang Z."/>
            <person name="Zhu Q."/>
            <person name="Feng Y."/>
            <person name="Mount A."/>
            <person name="Hedgecock D."/>
            <person name="Xu Z."/>
            <person name="Liu Y."/>
            <person name="Domazet-Loso T."/>
            <person name="Du Y."/>
            <person name="Sun X."/>
            <person name="Zhang S."/>
            <person name="Liu B."/>
            <person name="Cheng P."/>
            <person name="Jiang X."/>
            <person name="Li J."/>
            <person name="Fan D."/>
            <person name="Wang W."/>
            <person name="Fu W."/>
            <person name="Wang T."/>
            <person name="Wang B."/>
            <person name="Zhang J."/>
            <person name="Peng Z."/>
            <person name="Li Y."/>
            <person name="Li N."/>
            <person name="Wang J."/>
            <person name="Chen M."/>
            <person name="He Y."/>
            <person name="Tan F."/>
            <person name="Song X."/>
            <person name="Zheng Q."/>
            <person name="Huang R."/>
            <person name="Yang H."/>
            <person name="Du X."/>
            <person name="Chen L."/>
            <person name="Yang M."/>
            <person name="Gaffney P.M."/>
            <person name="Wang S."/>
            <person name="Luo L."/>
            <person name="She Z."/>
            <person name="Ming Y."/>
            <person name="Huang W."/>
            <person name="Zhang S."/>
            <person name="Huang B."/>
            <person name="Zhang Y."/>
            <person name="Qu T."/>
            <person name="Ni P."/>
            <person name="Miao G."/>
            <person name="Wang J."/>
            <person name="Wang Q."/>
            <person name="Steinberg C.E."/>
            <person name="Wang H."/>
            <person name="Li N."/>
            <person name="Qian L."/>
            <person name="Zhang G."/>
            <person name="Li Y."/>
            <person name="Yang H."/>
            <person name="Liu X."/>
            <person name="Wang J."/>
            <person name="Yin Y."/>
            <person name="Wang J."/>
        </authorList>
    </citation>
    <scope>NUCLEOTIDE SEQUENCE [LARGE SCALE GENOMIC DNA]</scope>
    <source>
        <strain evidence="2">05x7-T-G4-1.051#20</strain>
    </source>
</reference>
<name>K1PXZ6_MAGGI</name>
<feature type="domain" description="Chitin-binding type-2" evidence="1">
    <location>
        <begin position="44"/>
        <end position="104"/>
    </location>
</feature>
<dbReference type="InterPro" id="IPR036508">
    <property type="entry name" value="Chitin-bd_dom_sf"/>
</dbReference>
<feature type="domain" description="Chitin-binding type-2" evidence="1">
    <location>
        <begin position="547"/>
        <end position="607"/>
    </location>
</feature>
<dbReference type="Gene3D" id="2.170.140.10">
    <property type="entry name" value="Chitin binding domain"/>
    <property type="match status" value="3"/>
</dbReference>
<accession>K1PXZ6</accession>
<organism evidence="2">
    <name type="scientific">Magallana gigas</name>
    <name type="common">Pacific oyster</name>
    <name type="synonym">Crassostrea gigas</name>
    <dbReference type="NCBI Taxonomy" id="29159"/>
    <lineage>
        <taxon>Eukaryota</taxon>
        <taxon>Metazoa</taxon>
        <taxon>Spiralia</taxon>
        <taxon>Lophotrochozoa</taxon>
        <taxon>Mollusca</taxon>
        <taxon>Bivalvia</taxon>
        <taxon>Autobranchia</taxon>
        <taxon>Pteriomorphia</taxon>
        <taxon>Ostreida</taxon>
        <taxon>Ostreoidea</taxon>
        <taxon>Ostreidae</taxon>
        <taxon>Magallana</taxon>
    </lineage>
</organism>
<protein>
    <recommendedName>
        <fullName evidence="1">Chitin-binding type-2 domain-containing protein</fullName>
    </recommendedName>
</protein>
<dbReference type="Pfam" id="PF01607">
    <property type="entry name" value="CBM_14"/>
    <property type="match status" value="4"/>
</dbReference>
<feature type="domain" description="Chitin-binding type-2" evidence="1">
    <location>
        <begin position="768"/>
        <end position="828"/>
    </location>
</feature>
<dbReference type="EMBL" id="JH816268">
    <property type="protein sequence ID" value="EKC21385.1"/>
    <property type="molecule type" value="Genomic_DNA"/>
</dbReference>
<dbReference type="SMART" id="SM00494">
    <property type="entry name" value="ChtBD2"/>
    <property type="match status" value="13"/>
</dbReference>
<proteinExistence type="predicted"/>
<dbReference type="GO" id="GO:0005576">
    <property type="term" value="C:extracellular region"/>
    <property type="evidence" value="ECO:0007669"/>
    <property type="project" value="InterPro"/>
</dbReference>
<dbReference type="PROSITE" id="PS50940">
    <property type="entry name" value="CHIT_BIND_II"/>
    <property type="match status" value="7"/>
</dbReference>
<feature type="domain" description="Chitin-binding type-2" evidence="1">
    <location>
        <begin position="192"/>
        <end position="252"/>
    </location>
</feature>
<sequence>MNRIYVNQKTQVVFPVRSVCPAVLGCLMVHIISLVDSGQQRDVDKFCQANPLALVQDLENCAHYINCSHKNSKIDDFIHECVYPDLFSDVTLKCENFQAVVCKLRPEPMAPCEYKQNVCKSDDTSCSPCPERLPSCVGLGDGPQPFTGQEWTSSYVVCLQNRTIDVRQCPQNAIFNPETHQCINKIDQSNINAYCKANPKAIKPHPTNCAQFVNCSAANSRYGQYIQECVYPDLFSAASLSCQKFESVQCIPKNEPQAPYYVLDYCHYQPTDIVADPLNCALYVNCSTGTTRFGEHKLECPYPKLYDISSRTCKNFDEVECNGRKIPMTPCEYQQNVCLKGDVSCKPCPERLPSCAGLPNGVHADPRAPWSNSYIRCFNNRTLVVEQCTSGYFNTRTRQCEVYVNSVDVIEYCKYHSDAILPSPDNCAKYYNCKGNDNPVEECPYPYLFSQTTNKCEQFSMVFCGSRQYDQNKCSSNDPNCVPCKERLPSCEGLPDGYNIFPTREYTRWYIKCSQNRTVEVTQCPPNTIFDVKKNICTSSVIGNEWEQFCKVNPQSIQPHPINCAQYYNCTALTSGEGTLLQECKYPDLFSPRTLRCDDFMTVTCGARHEPQTPCEYKQNLCLLSDPNCQPCPTRFPSCLGLSDGKFPHPSHLWGRDYIMCFHNRTIEVVSCDNGYFNPRTRRCSSYVDPGEYRQNLCSNKDTNCVPCPIRLPSCVGLPDGLNSVTGAQWTDKYILCYRNRTIEVNTCKQGVFNPMKRLCDDHVRPGDRYCQANPGSIVAHPGNCAQYYNCSQKNTKLGGYLMECPYPNLFSKITNSCQNFNSTVCQNRFEPQAPCEYIVNREPSLSLQRSTIPCPDRLPSCIGLSDGKHEFPSRRWWADYIVCYHNRTVEINKCANGYFNPYLRICVRWISLSQYNQNMCKVNSPSCIPCPERLPSCLGTPDGPQVYPQRLWTAWYIVCDRNRTIEITKCQHGQIFDPHHRHCVTADKTGEYQQNLCASYNSSCLPCSDRLPSCVGLPNGKNSFSGRVWSPYYVDCLNNRTYTVHRCTNGWFHPVQRLCVTQIHPGDVISFCSANKNAISADSLNAAHFINCSDPNPIISHYIQECPYPQLFSTETHSCQDFRTVPVDSRIVPQAPCEYSQYHCYNIDKSCRPCHEVHHSCIGLPDGDNAVSGLTWTSSYITCLLNRTIAENTCEKGVFDPHKRICTTPVVVGK</sequence>
<dbReference type="AlphaFoldDB" id="K1PXZ6"/>